<dbReference type="InterPro" id="IPR016454">
    <property type="entry name" value="Cysteine_dSase"/>
</dbReference>
<dbReference type="InterPro" id="IPR000192">
    <property type="entry name" value="Aminotrans_V_dom"/>
</dbReference>
<evidence type="ECO:0000256" key="5">
    <source>
        <dbReference type="ARBA" id="ARBA00050776"/>
    </source>
</evidence>
<dbReference type="GO" id="GO:0008483">
    <property type="term" value="F:transaminase activity"/>
    <property type="evidence" value="ECO:0007669"/>
    <property type="project" value="UniProtKB-KW"/>
</dbReference>
<dbReference type="SUPFAM" id="SSF53383">
    <property type="entry name" value="PLP-dependent transferases"/>
    <property type="match status" value="1"/>
</dbReference>
<dbReference type="PANTHER" id="PTHR43586">
    <property type="entry name" value="CYSTEINE DESULFURASE"/>
    <property type="match status" value="1"/>
</dbReference>
<dbReference type="GO" id="GO:0031071">
    <property type="term" value="F:cysteine desulfurase activity"/>
    <property type="evidence" value="ECO:0007669"/>
    <property type="project" value="UniProtKB-EC"/>
</dbReference>
<evidence type="ECO:0000259" key="6">
    <source>
        <dbReference type="Pfam" id="PF00266"/>
    </source>
</evidence>
<dbReference type="NCBIfam" id="TIGR01977">
    <property type="entry name" value="am_tr_V_EF2568"/>
    <property type="match status" value="1"/>
</dbReference>
<evidence type="ECO:0000256" key="4">
    <source>
        <dbReference type="ARBA" id="ARBA00022898"/>
    </source>
</evidence>
<keyword evidence="7" id="KW-0808">Transferase</keyword>
<evidence type="ECO:0000313" key="8">
    <source>
        <dbReference type="Proteomes" id="UP000602647"/>
    </source>
</evidence>
<sequence>MRHVYCDNGSTSFPKAPGLGAAMGRHIDYRGYNISRGSYQDAYSVEGSVIQIREQLCHFFGFEQPGNVIFTPGATVGLNMVLKGILKSGDHVLTSSMEHNAVVRPLMQLSEQDVEWEEAPCGKNGELEPEELKKRLRPNTKLVLMLHASNVCGTILPIQTIGTICREQGVLFAVDAAQTAGSLKISMKDCGIDALVFPGHKGLLGPQGIGGLILSERAAEQMTPLIAGGTGSLSDKEVMPEFLPDKFQPGTLNLPGIIGLGHGVSFLEKEGMQAIAQKKEWLTKRFLEGICNMKQAVLVGKETAQGRCAVVSVDFPNVDNAEVSYILEQHFGIMTRCGLHCAPHAHKTLGTFPKGTVRFSFGYFNTEEEIKYVLDGIHQVLLQLKMGI</sequence>
<dbReference type="EMBL" id="JACRYT010000001">
    <property type="protein sequence ID" value="MBC6678241.1"/>
    <property type="molecule type" value="Genomic_DNA"/>
</dbReference>
<dbReference type="RefSeq" id="WP_187301445.1">
    <property type="nucleotide sequence ID" value="NZ_JACRYT010000001.1"/>
</dbReference>
<organism evidence="7 8">
    <name type="scientific">Zhenpiania hominis</name>
    <dbReference type="NCBI Taxonomy" id="2763644"/>
    <lineage>
        <taxon>Bacteria</taxon>
        <taxon>Bacillati</taxon>
        <taxon>Bacillota</taxon>
        <taxon>Clostridia</taxon>
        <taxon>Peptostreptococcales</taxon>
        <taxon>Anaerovoracaceae</taxon>
        <taxon>Zhenpiania</taxon>
    </lineage>
</organism>
<dbReference type="PANTHER" id="PTHR43586:SF4">
    <property type="entry name" value="ISOPENICILLIN N EPIMERASE"/>
    <property type="match status" value="1"/>
</dbReference>
<dbReference type="AlphaFoldDB" id="A0A923NFY4"/>
<dbReference type="InterPro" id="IPR015424">
    <property type="entry name" value="PyrdxlP-dep_Trfase"/>
</dbReference>
<comment type="catalytic activity">
    <reaction evidence="5">
        <text>(sulfur carrier)-H + L-cysteine = (sulfur carrier)-SH + L-alanine</text>
        <dbReference type="Rhea" id="RHEA:43892"/>
        <dbReference type="Rhea" id="RHEA-COMP:14737"/>
        <dbReference type="Rhea" id="RHEA-COMP:14739"/>
        <dbReference type="ChEBI" id="CHEBI:29917"/>
        <dbReference type="ChEBI" id="CHEBI:35235"/>
        <dbReference type="ChEBI" id="CHEBI:57972"/>
        <dbReference type="ChEBI" id="CHEBI:64428"/>
        <dbReference type="EC" id="2.8.1.7"/>
    </reaction>
</comment>
<evidence type="ECO:0000256" key="3">
    <source>
        <dbReference type="ARBA" id="ARBA00012239"/>
    </source>
</evidence>
<dbReference type="InterPro" id="IPR015421">
    <property type="entry name" value="PyrdxlP-dep_Trfase_major"/>
</dbReference>
<gene>
    <name evidence="7" type="ORF">H9L42_00150</name>
</gene>
<dbReference type="InterPro" id="IPR010969">
    <property type="entry name" value="Cys_dSase-rel_unknwn_funct"/>
</dbReference>
<evidence type="ECO:0000256" key="2">
    <source>
        <dbReference type="ARBA" id="ARBA00010447"/>
    </source>
</evidence>
<keyword evidence="7" id="KW-0032">Aminotransferase</keyword>
<comment type="cofactor">
    <cofactor evidence="1">
        <name>pyridoxal 5'-phosphate</name>
        <dbReference type="ChEBI" id="CHEBI:597326"/>
    </cofactor>
</comment>
<proteinExistence type="inferred from homology"/>
<accession>A0A923NFY4</accession>
<name>A0A923NFY4_9FIRM</name>
<dbReference type="Gene3D" id="3.40.640.10">
    <property type="entry name" value="Type I PLP-dependent aspartate aminotransferase-like (Major domain)"/>
    <property type="match status" value="1"/>
</dbReference>
<evidence type="ECO:0000313" key="7">
    <source>
        <dbReference type="EMBL" id="MBC6678241.1"/>
    </source>
</evidence>
<dbReference type="InterPro" id="IPR015422">
    <property type="entry name" value="PyrdxlP-dep_Trfase_small"/>
</dbReference>
<evidence type="ECO:0000256" key="1">
    <source>
        <dbReference type="ARBA" id="ARBA00001933"/>
    </source>
</evidence>
<dbReference type="Pfam" id="PF00266">
    <property type="entry name" value="Aminotran_5"/>
    <property type="match status" value="1"/>
</dbReference>
<dbReference type="Gene3D" id="3.90.1150.10">
    <property type="entry name" value="Aspartate Aminotransferase, domain 1"/>
    <property type="match status" value="1"/>
</dbReference>
<dbReference type="PIRSF" id="PIRSF005572">
    <property type="entry name" value="NifS"/>
    <property type="match status" value="1"/>
</dbReference>
<feature type="domain" description="Aminotransferase class V" evidence="6">
    <location>
        <begin position="4"/>
        <end position="372"/>
    </location>
</feature>
<protein>
    <recommendedName>
        <fullName evidence="3">cysteine desulfurase</fullName>
        <ecNumber evidence="3">2.8.1.7</ecNumber>
    </recommendedName>
</protein>
<comment type="caution">
    <text evidence="7">The sequence shown here is derived from an EMBL/GenBank/DDBJ whole genome shotgun (WGS) entry which is preliminary data.</text>
</comment>
<keyword evidence="4" id="KW-0663">Pyridoxal phosphate</keyword>
<dbReference type="EC" id="2.8.1.7" evidence="3"/>
<reference evidence="7" key="1">
    <citation type="submission" date="2020-08" db="EMBL/GenBank/DDBJ databases">
        <title>Genome public.</title>
        <authorList>
            <person name="Liu C."/>
            <person name="Sun Q."/>
        </authorList>
    </citation>
    <scope>NUCLEOTIDE SEQUENCE</scope>
    <source>
        <strain evidence="7">BX12</strain>
    </source>
</reference>
<comment type="similarity">
    <text evidence="2">Belongs to the class-V pyridoxal-phosphate-dependent aminotransferase family. Csd subfamily.</text>
</comment>
<keyword evidence="8" id="KW-1185">Reference proteome</keyword>
<dbReference type="Proteomes" id="UP000602647">
    <property type="component" value="Unassembled WGS sequence"/>
</dbReference>